<comment type="caution">
    <text evidence="9">The sequence shown here is derived from an EMBL/GenBank/DDBJ whole genome shotgun (WGS) entry which is preliminary data.</text>
</comment>
<dbReference type="OrthoDB" id="1924787at2759"/>
<comment type="subcellular location">
    <subcellularLocation>
        <location evidence="1">Golgi apparatus membrane</location>
        <topology evidence="1">Single-pass type II membrane protein</topology>
    </subcellularLocation>
</comment>
<evidence type="ECO:0000313" key="9">
    <source>
        <dbReference type="EMBL" id="KAJ0971209.1"/>
    </source>
</evidence>
<name>A0A9D5HC86_9LILI</name>
<dbReference type="GO" id="GO:0000139">
    <property type="term" value="C:Golgi membrane"/>
    <property type="evidence" value="ECO:0007669"/>
    <property type="project" value="UniProtKB-SubCell"/>
</dbReference>
<reference evidence="9" key="1">
    <citation type="submission" date="2021-03" db="EMBL/GenBank/DDBJ databases">
        <authorList>
            <person name="Li Z."/>
            <person name="Yang C."/>
        </authorList>
    </citation>
    <scope>NUCLEOTIDE SEQUENCE</scope>
    <source>
        <strain evidence="9">Dzin_1.0</strain>
        <tissue evidence="9">Leaf</tissue>
    </source>
</reference>
<keyword evidence="3" id="KW-0328">Glycosyltransferase</keyword>
<sequence>MNHKLEKQLQHPKMNSSSSSSSSWINELPLEALRELAGFLEVKIEMMEQRIDSLKCDVDEDVYRSLGEELMLPHQPSGADQELFSFGAPIAPRYTLMEMQDMEMDDQFLYNFNDGQMPCMANEGIDHDYFQGMYDHDQLVQQMMPFSDGDSAVAPLASEPLWDLDQFFLGTCISSSNAGLGLPLTGYPAWYNTDQFILDIIFHHRMKSYECLTDNSSLASAVFVPFYAGIDFACHQWGFNTSVRDSLAREVVKWLNSRKEWAVMGGKDHFMVAGRTTWDFRRIKDHDQEALWGNKLLLLPETLNMTVLTVESAPWDSNDFAVPYPTYFHPSNYNQVISWQNKVMGLERPWLFAFAGAPRPDQKDSIRQLLIEQCVSSARCNLLDCVSEPGDCHSPSSVMRVFERSSFCLQPRGDSATRRSTFDAMVAGCVPVFFSPGTAYEQYLWHLPTDHTRYSVFIPEDEVRNGKVIVQQVLSGYSEEHVRSMREEVVRMIPRLIYGDPRSRVEGFKDAFDVAVDGVLRRVARLRKEMQMMEST</sequence>
<evidence type="ECO:0000256" key="4">
    <source>
        <dbReference type="ARBA" id="ARBA00022968"/>
    </source>
</evidence>
<keyword evidence="10" id="KW-1185">Reference proteome</keyword>
<evidence type="ECO:0000256" key="7">
    <source>
        <dbReference type="SAM" id="MobiDB-lite"/>
    </source>
</evidence>
<comment type="similarity">
    <text evidence="2">Belongs to the glycosyltransferase 47 family.</text>
</comment>
<dbReference type="PANTHER" id="PTHR11062">
    <property type="entry name" value="EXOSTOSIN HEPARAN SULFATE GLYCOSYLTRANSFERASE -RELATED"/>
    <property type="match status" value="1"/>
</dbReference>
<keyword evidence="4" id="KW-0735">Signal-anchor</keyword>
<feature type="region of interest" description="Disordered" evidence="7">
    <location>
        <begin position="1"/>
        <end position="22"/>
    </location>
</feature>
<proteinExistence type="inferred from homology"/>
<reference evidence="9" key="2">
    <citation type="journal article" date="2022" name="Hortic Res">
        <title>The genome of Dioscorea zingiberensis sheds light on the biosynthesis, origin and evolution of the medicinally important diosgenin saponins.</title>
        <authorList>
            <person name="Li Y."/>
            <person name="Tan C."/>
            <person name="Li Z."/>
            <person name="Guo J."/>
            <person name="Li S."/>
            <person name="Chen X."/>
            <person name="Wang C."/>
            <person name="Dai X."/>
            <person name="Yang H."/>
            <person name="Song W."/>
            <person name="Hou L."/>
            <person name="Xu J."/>
            <person name="Tong Z."/>
            <person name="Xu A."/>
            <person name="Yuan X."/>
            <person name="Wang W."/>
            <person name="Yang Q."/>
            <person name="Chen L."/>
            <person name="Sun Z."/>
            <person name="Wang K."/>
            <person name="Pan B."/>
            <person name="Chen J."/>
            <person name="Bao Y."/>
            <person name="Liu F."/>
            <person name="Qi X."/>
            <person name="Gang D.R."/>
            <person name="Wen J."/>
            <person name="Li J."/>
        </authorList>
    </citation>
    <scope>NUCLEOTIDE SEQUENCE</scope>
    <source>
        <strain evidence="9">Dzin_1.0</strain>
    </source>
</reference>
<evidence type="ECO:0000256" key="2">
    <source>
        <dbReference type="ARBA" id="ARBA00010271"/>
    </source>
</evidence>
<protein>
    <recommendedName>
        <fullName evidence="8">Exostosin GT47 domain-containing protein</fullName>
    </recommendedName>
</protein>
<dbReference type="InterPro" id="IPR040911">
    <property type="entry name" value="Exostosin_GT47"/>
</dbReference>
<evidence type="ECO:0000256" key="6">
    <source>
        <dbReference type="SAM" id="Coils"/>
    </source>
</evidence>
<dbReference type="EMBL" id="JAGGNH010000005">
    <property type="protein sequence ID" value="KAJ0971209.1"/>
    <property type="molecule type" value="Genomic_DNA"/>
</dbReference>
<evidence type="ECO:0000256" key="5">
    <source>
        <dbReference type="ARBA" id="ARBA00023034"/>
    </source>
</evidence>
<dbReference type="Proteomes" id="UP001085076">
    <property type="component" value="Miscellaneous, Linkage group lg05"/>
</dbReference>
<dbReference type="PANTHER" id="PTHR11062:SF117">
    <property type="entry name" value="XYLOGLUCAN-SPECIFIC GALACTURONOSYLTRANSFERASE 1"/>
    <property type="match status" value="1"/>
</dbReference>
<evidence type="ECO:0000313" key="10">
    <source>
        <dbReference type="Proteomes" id="UP001085076"/>
    </source>
</evidence>
<gene>
    <name evidence="9" type="ORF">J5N97_019168</name>
</gene>
<dbReference type="AlphaFoldDB" id="A0A9D5HC86"/>
<feature type="domain" description="Exostosin GT47" evidence="8">
    <location>
        <begin position="189"/>
        <end position="472"/>
    </location>
</feature>
<dbReference type="GO" id="GO:0016757">
    <property type="term" value="F:glycosyltransferase activity"/>
    <property type="evidence" value="ECO:0007669"/>
    <property type="project" value="UniProtKB-KW"/>
</dbReference>
<keyword evidence="4" id="KW-0812">Transmembrane</keyword>
<evidence type="ECO:0000259" key="8">
    <source>
        <dbReference type="Pfam" id="PF03016"/>
    </source>
</evidence>
<keyword evidence="6" id="KW-0175">Coiled coil</keyword>
<accession>A0A9D5HC86</accession>
<evidence type="ECO:0000256" key="3">
    <source>
        <dbReference type="ARBA" id="ARBA00022676"/>
    </source>
</evidence>
<keyword evidence="3" id="KW-0808">Transferase</keyword>
<dbReference type="Pfam" id="PF03016">
    <property type="entry name" value="Exostosin_GT47"/>
    <property type="match status" value="1"/>
</dbReference>
<feature type="coiled-coil region" evidence="6">
    <location>
        <begin position="30"/>
        <end position="57"/>
    </location>
</feature>
<keyword evidence="5" id="KW-0333">Golgi apparatus</keyword>
<evidence type="ECO:0000256" key="1">
    <source>
        <dbReference type="ARBA" id="ARBA00004323"/>
    </source>
</evidence>
<dbReference type="InterPro" id="IPR004263">
    <property type="entry name" value="Exostosin"/>
</dbReference>
<organism evidence="9 10">
    <name type="scientific">Dioscorea zingiberensis</name>
    <dbReference type="NCBI Taxonomy" id="325984"/>
    <lineage>
        <taxon>Eukaryota</taxon>
        <taxon>Viridiplantae</taxon>
        <taxon>Streptophyta</taxon>
        <taxon>Embryophyta</taxon>
        <taxon>Tracheophyta</taxon>
        <taxon>Spermatophyta</taxon>
        <taxon>Magnoliopsida</taxon>
        <taxon>Liliopsida</taxon>
        <taxon>Dioscoreales</taxon>
        <taxon>Dioscoreaceae</taxon>
        <taxon>Dioscorea</taxon>
    </lineage>
</organism>